<protein>
    <submittedName>
        <fullName evidence="2">Uncharacterized protein</fullName>
    </submittedName>
</protein>
<evidence type="ECO:0000313" key="3">
    <source>
        <dbReference type="Proteomes" id="UP001519460"/>
    </source>
</evidence>
<sequence>MPAEPSQVPRIQTDGESELSFAAGKKQKEKKVGRGIVKNVLEAGRLGEVIAADTFTVPTP</sequence>
<accession>A0ABD0LXU3</accession>
<reference evidence="2 3" key="1">
    <citation type="journal article" date="2023" name="Sci. Data">
        <title>Genome assembly of the Korean intertidal mud-creeper Batillaria attramentaria.</title>
        <authorList>
            <person name="Patra A.K."/>
            <person name="Ho P.T."/>
            <person name="Jun S."/>
            <person name="Lee S.J."/>
            <person name="Kim Y."/>
            <person name="Won Y.J."/>
        </authorList>
    </citation>
    <scope>NUCLEOTIDE SEQUENCE [LARGE SCALE GENOMIC DNA]</scope>
    <source>
        <strain evidence="2">Wonlab-2016</strain>
    </source>
</reference>
<name>A0ABD0LXU3_9CAEN</name>
<gene>
    <name evidence="2" type="ORF">BaRGS_00004895</name>
</gene>
<evidence type="ECO:0000256" key="1">
    <source>
        <dbReference type="SAM" id="MobiDB-lite"/>
    </source>
</evidence>
<evidence type="ECO:0000313" key="2">
    <source>
        <dbReference type="EMBL" id="KAK7503772.1"/>
    </source>
</evidence>
<proteinExistence type="predicted"/>
<dbReference type="AlphaFoldDB" id="A0ABD0LXU3"/>
<dbReference type="EMBL" id="JACVVK020000018">
    <property type="protein sequence ID" value="KAK7503772.1"/>
    <property type="molecule type" value="Genomic_DNA"/>
</dbReference>
<dbReference type="Proteomes" id="UP001519460">
    <property type="component" value="Unassembled WGS sequence"/>
</dbReference>
<organism evidence="2 3">
    <name type="scientific">Batillaria attramentaria</name>
    <dbReference type="NCBI Taxonomy" id="370345"/>
    <lineage>
        <taxon>Eukaryota</taxon>
        <taxon>Metazoa</taxon>
        <taxon>Spiralia</taxon>
        <taxon>Lophotrochozoa</taxon>
        <taxon>Mollusca</taxon>
        <taxon>Gastropoda</taxon>
        <taxon>Caenogastropoda</taxon>
        <taxon>Sorbeoconcha</taxon>
        <taxon>Cerithioidea</taxon>
        <taxon>Batillariidae</taxon>
        <taxon>Batillaria</taxon>
    </lineage>
</organism>
<feature type="region of interest" description="Disordered" evidence="1">
    <location>
        <begin position="1"/>
        <end position="25"/>
    </location>
</feature>
<feature type="non-terminal residue" evidence="2">
    <location>
        <position position="1"/>
    </location>
</feature>
<comment type="caution">
    <text evidence="2">The sequence shown here is derived from an EMBL/GenBank/DDBJ whole genome shotgun (WGS) entry which is preliminary data.</text>
</comment>
<keyword evidence="3" id="KW-1185">Reference proteome</keyword>